<keyword evidence="2" id="KW-1185">Reference proteome</keyword>
<name>A0A514E907_9XANT</name>
<evidence type="ECO:0000313" key="2">
    <source>
        <dbReference type="Proteomes" id="UP000319349"/>
    </source>
</evidence>
<organism evidence="1 2">
    <name type="scientific">Xanthomonas cerealis pv. cerealis</name>
    <dbReference type="NCBI Taxonomy" id="152263"/>
    <lineage>
        <taxon>Bacteria</taxon>
        <taxon>Pseudomonadati</taxon>
        <taxon>Pseudomonadota</taxon>
        <taxon>Gammaproteobacteria</taxon>
        <taxon>Lysobacterales</taxon>
        <taxon>Lysobacteraceae</taxon>
        <taxon>Xanthomonas</taxon>
        <taxon>Xanthomonas translucens group</taxon>
        <taxon>Xanthomonas cerealis</taxon>
    </lineage>
</organism>
<reference evidence="1 2" key="1">
    <citation type="submission" date="2019-03" db="EMBL/GenBank/DDBJ databases">
        <title>Tal1 in Xanthomonas translucens pv. cerealis Contributes to Virulence in Bacterial Leaf Streak of Wheat.</title>
        <authorList>
            <person name="Shah S.M.A."/>
            <person name="Haq F."/>
            <person name="Ma W."/>
            <person name="Xu X."/>
            <person name="Wang S."/>
            <person name="Xu Z."/>
            <person name="Zou L."/>
            <person name="Zhu B."/>
            <person name="Chen G."/>
        </authorList>
    </citation>
    <scope>NUCLEOTIDE SEQUENCE [LARGE SCALE GENOMIC DNA]</scope>
    <source>
        <strain evidence="1 2">01</strain>
    </source>
</reference>
<dbReference type="RefSeq" id="WP_142741747.1">
    <property type="nucleotide sequence ID" value="NZ_CP038228.1"/>
</dbReference>
<protein>
    <submittedName>
        <fullName evidence="1">Uncharacterized protein</fullName>
    </submittedName>
</protein>
<accession>A0A514E907</accession>
<evidence type="ECO:0000313" key="1">
    <source>
        <dbReference type="EMBL" id="QDI02516.1"/>
    </source>
</evidence>
<dbReference type="EMBL" id="CP038228">
    <property type="protein sequence ID" value="QDI02516.1"/>
    <property type="molecule type" value="Genomic_DNA"/>
</dbReference>
<gene>
    <name evidence="1" type="ORF">E4A48_01300</name>
</gene>
<proteinExistence type="predicted"/>
<dbReference type="Proteomes" id="UP000319349">
    <property type="component" value="Chromosome"/>
</dbReference>
<dbReference type="AlphaFoldDB" id="A0A514E907"/>
<sequence length="62" mass="6609">MQLENSDAITTLIRLGSEPDKQVAQGLGTALELALTHKDPRFQERLRIGCLVHPGAGVIGDG</sequence>